<reference evidence="5" key="1">
    <citation type="submission" date="2022-03" db="EMBL/GenBank/DDBJ databases">
        <authorList>
            <person name="Alioto T."/>
            <person name="Alioto T."/>
            <person name="Gomez Garrido J."/>
        </authorList>
    </citation>
    <scope>NUCLEOTIDE SEQUENCE</scope>
</reference>
<evidence type="ECO:0000313" key="5">
    <source>
        <dbReference type="EMBL" id="CAH2249050.1"/>
    </source>
</evidence>
<evidence type="ECO:0000256" key="2">
    <source>
        <dbReference type="ARBA" id="ARBA00023054"/>
    </source>
</evidence>
<feature type="domain" description="Lebercilin" evidence="4">
    <location>
        <begin position="2"/>
        <end position="55"/>
    </location>
</feature>
<feature type="compositionally biased region" description="Basic and acidic residues" evidence="3">
    <location>
        <begin position="21"/>
        <end position="33"/>
    </location>
</feature>
<dbReference type="InterPro" id="IPR026188">
    <property type="entry name" value="Lebercilin-like"/>
</dbReference>
<feature type="region of interest" description="Disordered" evidence="3">
    <location>
        <begin position="406"/>
        <end position="427"/>
    </location>
</feature>
<dbReference type="Pfam" id="PF15619">
    <property type="entry name" value="Lebercilin"/>
    <property type="match status" value="1"/>
</dbReference>
<keyword evidence="6" id="KW-1185">Reference proteome</keyword>
<accession>A0AAD1RD28</accession>
<name>A0AAD1RD28_PELCU</name>
<feature type="compositionally biased region" description="Polar residues" evidence="3">
    <location>
        <begin position="121"/>
        <end position="134"/>
    </location>
</feature>
<evidence type="ECO:0000313" key="6">
    <source>
        <dbReference type="Proteomes" id="UP001295444"/>
    </source>
</evidence>
<dbReference type="Proteomes" id="UP001295444">
    <property type="component" value="Chromosome 02"/>
</dbReference>
<evidence type="ECO:0000256" key="3">
    <source>
        <dbReference type="SAM" id="MobiDB-lite"/>
    </source>
</evidence>
<evidence type="ECO:0000256" key="1">
    <source>
        <dbReference type="ARBA" id="ARBA00010229"/>
    </source>
</evidence>
<feature type="compositionally biased region" description="Polar residues" evidence="3">
    <location>
        <begin position="408"/>
        <end position="420"/>
    </location>
</feature>
<dbReference type="GO" id="GO:0042073">
    <property type="term" value="P:intraciliary transport"/>
    <property type="evidence" value="ECO:0007669"/>
    <property type="project" value="TreeGrafter"/>
</dbReference>
<keyword evidence="2" id="KW-0175">Coiled coil</keyword>
<proteinExistence type="inferred from homology"/>
<gene>
    <name evidence="5" type="ORF">PECUL_23A021810</name>
</gene>
<evidence type="ECO:0000259" key="4">
    <source>
        <dbReference type="Pfam" id="PF15619"/>
    </source>
</evidence>
<feature type="region of interest" description="Disordered" evidence="3">
    <location>
        <begin position="368"/>
        <end position="389"/>
    </location>
</feature>
<dbReference type="PANTHER" id="PTHR16650:SF10">
    <property type="entry name" value="LEBERCILIN"/>
    <property type="match status" value="1"/>
</dbReference>
<comment type="similarity">
    <text evidence="1">Belongs to the LCA5 family.</text>
</comment>
<feature type="region of interest" description="Disordered" evidence="3">
    <location>
        <begin position="14"/>
        <end position="33"/>
    </location>
</feature>
<sequence length="441" mass="50905">MLQDLEKNIELTQSSFQRQLQSERKKAYDAQEDNKMLKEELQKMTLKLKEKEKELDIKNIYAYRLSKPSPRKITEVTPRRKVMSHSISPRGSGIKSADEEFSPTPPLPPPPPLLIDEVEENQQAALNMEQNNLEKQLREEASELKREKELAERRRQQEDRQRKEQERKMLEDKARILREEWEKEESERRRKDLDHQSKLEKEEHINTTEEERHKKELLLAKLFEIDKENQDTFHSDLHKSPPQTPPDSYLNLDTTKTKHKMYTFSEPTQKLFNGVPVHDSRDVSSNTEASTRRNKNIDSSVDLTFGNYTPSFGKGRSVALDQKDQKVLEDPVIISNTKLNIQKDKKSNLLEQLFGSSSTTALPSIPKASDSSGFAAGNAKIDQGSQNTFPWERNIKEKDYPFIASGGKSINSNRHSSQPTVGKPLIKPIDFSEDDIEEVVL</sequence>
<dbReference type="EMBL" id="OW240913">
    <property type="protein sequence ID" value="CAH2249050.1"/>
    <property type="molecule type" value="Genomic_DNA"/>
</dbReference>
<feature type="region of interest" description="Disordered" evidence="3">
    <location>
        <begin position="68"/>
        <end position="212"/>
    </location>
</feature>
<dbReference type="GO" id="GO:0005930">
    <property type="term" value="C:axoneme"/>
    <property type="evidence" value="ECO:0007669"/>
    <property type="project" value="TreeGrafter"/>
</dbReference>
<feature type="compositionally biased region" description="Pro residues" evidence="3">
    <location>
        <begin position="103"/>
        <end position="113"/>
    </location>
</feature>
<dbReference type="AlphaFoldDB" id="A0AAD1RD28"/>
<feature type="compositionally biased region" description="Basic and acidic residues" evidence="3">
    <location>
        <begin position="135"/>
        <end position="212"/>
    </location>
</feature>
<dbReference type="PANTHER" id="PTHR16650">
    <property type="entry name" value="C21ORF13-RELATED"/>
    <property type="match status" value="1"/>
</dbReference>
<dbReference type="InterPro" id="IPR028933">
    <property type="entry name" value="Lebercilin_dom"/>
</dbReference>
<protein>
    <recommendedName>
        <fullName evidence="4">Lebercilin domain-containing protein</fullName>
    </recommendedName>
</protein>
<organism evidence="5 6">
    <name type="scientific">Pelobates cultripes</name>
    <name type="common">Western spadefoot toad</name>
    <dbReference type="NCBI Taxonomy" id="61616"/>
    <lineage>
        <taxon>Eukaryota</taxon>
        <taxon>Metazoa</taxon>
        <taxon>Chordata</taxon>
        <taxon>Craniata</taxon>
        <taxon>Vertebrata</taxon>
        <taxon>Euteleostomi</taxon>
        <taxon>Amphibia</taxon>
        <taxon>Batrachia</taxon>
        <taxon>Anura</taxon>
        <taxon>Pelobatoidea</taxon>
        <taxon>Pelobatidae</taxon>
        <taxon>Pelobates</taxon>
    </lineage>
</organism>